<protein>
    <submittedName>
        <fullName evidence="1">Uncharacterized protein</fullName>
    </submittedName>
</protein>
<dbReference type="Proteomes" id="UP000516645">
    <property type="component" value="Segment"/>
</dbReference>
<evidence type="ECO:0000313" key="2">
    <source>
        <dbReference type="Proteomes" id="UP000516645"/>
    </source>
</evidence>
<dbReference type="EMBL" id="MT771343">
    <property type="protein sequence ID" value="QOC56017.1"/>
    <property type="molecule type" value="Genomic_DNA"/>
</dbReference>
<dbReference type="KEGG" id="vg:65128349"/>
<organism evidence="1 2">
    <name type="scientific">Gordonia phage Clown</name>
    <dbReference type="NCBI Taxonomy" id="2759393"/>
    <lineage>
        <taxon>Viruses</taxon>
        <taxon>Duplodnaviria</taxon>
        <taxon>Heunggongvirae</taxon>
        <taxon>Uroviricota</taxon>
        <taxon>Caudoviricetes</taxon>
        <taxon>Stackebrandtviridae</taxon>
        <taxon>Frickvirinae</taxon>
        <taxon>Clownvirus</taxon>
        <taxon>Clownvirus clown</taxon>
    </lineage>
</organism>
<name>A0A7L7SPD5_9CAUD</name>
<dbReference type="RefSeq" id="YP_010110059.1">
    <property type="nucleotide sequence ID" value="NC_055867.1"/>
</dbReference>
<proteinExistence type="predicted"/>
<accession>A0A7L7SPD5</accession>
<evidence type="ECO:0000313" key="1">
    <source>
        <dbReference type="EMBL" id="QOC56017.1"/>
    </source>
</evidence>
<reference evidence="1 2" key="1">
    <citation type="submission" date="2020-07" db="EMBL/GenBank/DDBJ databases">
        <authorList>
            <person name="Bortz R.L."/>
            <person name="Bai C."/>
            <person name="Brody A."/>
            <person name="Douse D."/>
            <person name="Feder N.M."/>
            <person name="Fischer E."/>
            <person name="Kim I."/>
            <person name="Kornbau S."/>
            <person name="Malek C.E."/>
            <person name="Menendez J.A."/>
            <person name="Moore R.J."/>
            <person name="Pinkovsky V.I."/>
            <person name="Raghavan D."/>
            <person name="Reznik A.S."/>
            <person name="Sciarra A.R."/>
            <person name="Starinsky S.F."/>
            <person name="Vaughan O."/>
            <person name="Walker S.E."/>
            <person name="Wiemann J."/>
            <person name="Butela K.A."/>
            <person name="Garlena R.A."/>
            <person name="Russell D.A."/>
            <person name="Pope W.H."/>
            <person name="Jacobs-Sera D."/>
            <person name="Hatfull G.F."/>
        </authorList>
    </citation>
    <scope>NUCLEOTIDE SEQUENCE [LARGE SCALE GENOMIC DNA]</scope>
</reference>
<sequence>MTITHTTTYPARNFPTTTLELRTTSSFDRTERRMWEAEHKAGRITDEEWLTYREYYTIHNPRQY</sequence>
<keyword evidence="2" id="KW-1185">Reference proteome</keyword>
<gene>
    <name evidence="1" type="primary">19</name>
    <name evidence="1" type="ORF">SEA_CLOWN_19</name>
</gene>
<dbReference type="GeneID" id="65128349"/>